<dbReference type="VEuPathDB" id="TriTrypDB:TcYC6_0082040"/>
<dbReference type="VEuPathDB" id="TriTrypDB:BCY84_02305"/>
<reference evidence="2 3" key="1">
    <citation type="journal article" date="2018" name="Microb. Genom.">
        <title>Expanding an expanded genome: long-read sequencing of Trypanosoma cruzi.</title>
        <authorList>
            <person name="Berna L."/>
            <person name="Rodriguez M."/>
            <person name="Chiribao M.L."/>
            <person name="Parodi-Talice A."/>
            <person name="Pita S."/>
            <person name="Rijo G."/>
            <person name="Alvarez-Valin F."/>
            <person name="Robello C."/>
        </authorList>
    </citation>
    <scope>NUCLEOTIDE SEQUENCE [LARGE SCALE GENOMIC DNA]</scope>
    <source>
        <strain evidence="2 3">Dm28c</strain>
    </source>
</reference>
<dbReference type="EMBL" id="PRFA01000028">
    <property type="protein sequence ID" value="PWU94070.1"/>
    <property type="molecule type" value="Genomic_DNA"/>
</dbReference>
<dbReference type="VEuPathDB" id="TriTrypDB:TCSYLVIO_001474"/>
<dbReference type="VEuPathDB" id="TriTrypDB:TcBrA4_0009470"/>
<dbReference type="VEuPathDB" id="TriTrypDB:TcG_00685"/>
<dbReference type="VEuPathDB" id="TriTrypDB:Tc_MARK_312"/>
<proteinExistence type="predicted"/>
<dbReference type="VEuPathDB" id="TriTrypDB:ECC02_003503"/>
<dbReference type="VEuPathDB" id="TriTrypDB:TcCLB.506203.40"/>
<dbReference type="VEuPathDB" id="TriTrypDB:Tc_MARK_313"/>
<sequence length="1692" mass="189210">MTQAERPETSPSSSLRDGDSVQECFALAPPMVTCLVRHIDRAMAEVTTPPIIERCVVELQSYFQPHIDASRVVENCVPGSKVQLQFGKAMDINAGTSSSLLHVYILAVDQPYSRPRLLSHVVKKWRTLLEGLGQEGSAFVMLYHQDLVDAASFSTQRASGLPGDVHGAKEPDQRKADAAVAALEPYFEELKALQFAPHQMCAYLPNEAPIRIVERLRAVFAERTARLTAAFDSYQQRQLRSSHASCNNSNYSNGIATGTADLWNLHEWWRRGYELAIHLLHFGAVSEAMKVFAKMFSLYYYHSEDYGFLKSRATLARLGKLPNVFDPRAFLTESDGSPSVLLDETEILEGLLFIVACEMWCALQLGLRNAAFARYKEFLQVAREKFAEETTSKVTEAWELFFLLRCALSAMRLNWNIAVLGTGGGEMSASVGSRLADTVQHHQVEGDGEPSSTRHRGSLDCSEALSTSVMNEWGTSVASLNMESLLVSSLGNFVEGSEAQREGAEQEGGKGDGKDAMKVNRVAMTERLLTLCRILHVSWCKDSRWMCRLLTKLSTDALEFLVDLAAVIGYRETGEMVVPLPSALSPHLPPPEVSEFGMPEIASAAAFASFYRTLAETSAIGYSLLGDRRLAHELYYKCALSYRVENPSVTAELCRQRLIPFCRRQGWLQLQAVVHCLFVESMDLVMRQREEICQPPLNEEETVLLKESILYIIGALNERGALREEIYILCGRHSPATWWRRLREIDSRWKSRNEAREEPSYSLSLLIRDPHVFCLQSDSLQAKSKRELDETTSSTELKTVGEVEAMPAFPEMQPKLGDTFLLHFHVTCLVDILGPAKEEEEGGSCIALTAMLASKKDWTDPLEPIHLVDVTKVVHSSYNEERQRVQWVWEFHPCRAGEYHLLCITLRVGMTTLVYVHEQTATLSAGRIATPPADDFSSSGRAMPRCLLSLPEPDIGIRLHVSPPDESHCFGDMPSFFKVRVEMERPLSVPQDSMTHASLLSSAASVGHDGVGCKNCSFGALVPPGSVASTITTAMRSPGQWDSRHHFMTDPAPEQDPRALALIYVHLPRRHAMHRPSLTSASVNTPAQRSFRESTLLHDVAAIRRTDTDHLANNSLSGLKMSTSGVMVSISDEKTGALTTVPVNEQRIMAQLPAIFRSCRGEKELCGEDGKGNCVNSIHLEGSVLRTVPRPQCCFKICLDETKRQHQEEEEKENLGKLLGKTRLECLLPVLPIFMSSTDECAQVSLCCQRDMESCTTSVSVPFGFVQAFKVQYAFKCFQSRVYCLVQVENVLNKTSLWLRGAFLELLDTECYYKLTRVSFTHERLMLREWKPHETMHLFFELTPCSDSCIREKEVCHRVRLQLIYSSWSMASEMTPLDAHILRPMHIHSGHSSGDNSPDAAPLAAGIKAEKILVGALESHQDRTGTNSVNSSGAERPFFTVKQPQFYRDSAQLEKLRATCNTFQAPVGTFTSKHSCLFNVIIFVDPQHLKDHHWSHPGSADDATRNPTLFVRNLIETISEDSFDDAPAPVGASPVDLPGGCVFPIGEPIRFSVALEPLAHNWPENSDGEEEFFITFKADPSAWLVTGKQRLRRVLSMMEEETLYFTAVPVPPLFCSFAEREADRRPHGREDDQHGKAVQLGRRKQKLSVVPTPTIEMRWASRNDANGEETNAENNMVAIDVVQFRTSMRIRH</sequence>
<accession>A0A2V2VCF2</accession>
<evidence type="ECO:0000256" key="1">
    <source>
        <dbReference type="SAM" id="MobiDB-lite"/>
    </source>
</evidence>
<evidence type="ECO:0008006" key="4">
    <source>
        <dbReference type="Google" id="ProtNLM"/>
    </source>
</evidence>
<dbReference type="VEuPathDB" id="TriTrypDB:Tc_MARK_314"/>
<dbReference type="VEuPathDB" id="TriTrypDB:TCDM_00778"/>
<protein>
    <recommendedName>
        <fullName evidence="4">Trafficking protein particle complex subunit 10</fullName>
    </recommendedName>
</protein>
<dbReference type="VEuPathDB" id="TriTrypDB:TcCL_NonESM04443"/>
<gene>
    <name evidence="2" type="ORF">C4B63_28g147</name>
</gene>
<name>A0A2V2VCF2_TRYCR</name>
<feature type="compositionally biased region" description="Basic and acidic residues" evidence="1">
    <location>
        <begin position="1624"/>
        <end position="1635"/>
    </location>
</feature>
<dbReference type="VEuPathDB" id="TriTrypDB:C4B63_28g147"/>
<comment type="caution">
    <text evidence="2">The sequence shown here is derived from an EMBL/GenBank/DDBJ whole genome shotgun (WGS) entry which is preliminary data.</text>
</comment>
<evidence type="ECO:0000313" key="3">
    <source>
        <dbReference type="Proteomes" id="UP000246121"/>
    </source>
</evidence>
<dbReference type="VEuPathDB" id="TriTrypDB:TcCLB.508643.40"/>
<feature type="region of interest" description="Disordered" evidence="1">
    <location>
        <begin position="1624"/>
        <end position="1644"/>
    </location>
</feature>
<dbReference type="VEuPathDB" id="TriTrypDB:C3747_212g31"/>
<evidence type="ECO:0000313" key="2">
    <source>
        <dbReference type="EMBL" id="PWU94070.1"/>
    </source>
</evidence>
<dbReference type="Proteomes" id="UP000246121">
    <property type="component" value="Unassembled WGS sequence"/>
</dbReference>
<organism evidence="2 3">
    <name type="scientific">Trypanosoma cruzi</name>
    <dbReference type="NCBI Taxonomy" id="5693"/>
    <lineage>
        <taxon>Eukaryota</taxon>
        <taxon>Discoba</taxon>
        <taxon>Euglenozoa</taxon>
        <taxon>Kinetoplastea</taxon>
        <taxon>Metakinetoplastina</taxon>
        <taxon>Trypanosomatida</taxon>
        <taxon>Trypanosomatidae</taxon>
        <taxon>Trypanosoma</taxon>
        <taxon>Schizotrypanum</taxon>
    </lineage>
</organism>